<sequence>MKNVRGWLVLIATAFLVLLGLYEYQRPHEVKQTIPSTLYALDPAFEHQVVVSIEGERVPNLFGRDVFIGELRVNEGLKYDITLKEDQDGFFALIRSEDPQDIRTAGSIITSNKLDKIYLKLPELNARFGLNDADIAGPAHTSAEAQAIAGELAFGEGGKEASP</sequence>
<keyword evidence="3" id="KW-1185">Reference proteome</keyword>
<dbReference type="Proteomes" id="UP001597211">
    <property type="component" value="Unassembled WGS sequence"/>
</dbReference>
<accession>A0ABW3SAL2</accession>
<keyword evidence="1" id="KW-1133">Transmembrane helix</keyword>
<reference evidence="3" key="1">
    <citation type="journal article" date="2019" name="Int. J. Syst. Evol. Microbiol.">
        <title>The Global Catalogue of Microorganisms (GCM) 10K type strain sequencing project: providing services to taxonomists for standard genome sequencing and annotation.</title>
        <authorList>
            <consortium name="The Broad Institute Genomics Platform"/>
            <consortium name="The Broad Institute Genome Sequencing Center for Infectious Disease"/>
            <person name="Wu L."/>
            <person name="Ma J."/>
        </authorList>
    </citation>
    <scope>NUCLEOTIDE SEQUENCE [LARGE SCALE GENOMIC DNA]</scope>
    <source>
        <strain evidence="3">CCUG 48216</strain>
    </source>
</reference>
<dbReference type="RefSeq" id="WP_240268000.1">
    <property type="nucleotide sequence ID" value="NZ_JAKSXN010000007.1"/>
</dbReference>
<evidence type="ECO:0000313" key="2">
    <source>
        <dbReference type="EMBL" id="MFD1180995.1"/>
    </source>
</evidence>
<protein>
    <submittedName>
        <fullName evidence="2">Uncharacterized protein</fullName>
    </submittedName>
</protein>
<evidence type="ECO:0000256" key="1">
    <source>
        <dbReference type="SAM" id="Phobius"/>
    </source>
</evidence>
<proteinExistence type="predicted"/>
<keyword evidence="1" id="KW-0472">Membrane</keyword>
<name>A0ABW3SAL2_9BACL</name>
<comment type="caution">
    <text evidence="2">The sequence shown here is derived from an EMBL/GenBank/DDBJ whole genome shotgun (WGS) entry which is preliminary data.</text>
</comment>
<feature type="transmembrane region" description="Helical" evidence="1">
    <location>
        <begin position="6"/>
        <end position="24"/>
    </location>
</feature>
<dbReference type="EMBL" id="JBHTKZ010000008">
    <property type="protein sequence ID" value="MFD1180995.1"/>
    <property type="molecule type" value="Genomic_DNA"/>
</dbReference>
<evidence type="ECO:0000313" key="3">
    <source>
        <dbReference type="Proteomes" id="UP001597211"/>
    </source>
</evidence>
<keyword evidence="1" id="KW-0812">Transmembrane</keyword>
<gene>
    <name evidence="2" type="ORF">ACFQ2Z_06470</name>
</gene>
<organism evidence="2 3">
    <name type="scientific">Paenibacillus timonensis</name>
    <dbReference type="NCBI Taxonomy" id="225915"/>
    <lineage>
        <taxon>Bacteria</taxon>
        <taxon>Bacillati</taxon>
        <taxon>Bacillota</taxon>
        <taxon>Bacilli</taxon>
        <taxon>Bacillales</taxon>
        <taxon>Paenibacillaceae</taxon>
        <taxon>Paenibacillus</taxon>
    </lineage>
</organism>